<feature type="domain" description="CN hydrolase" evidence="1">
    <location>
        <begin position="1"/>
        <end position="238"/>
    </location>
</feature>
<dbReference type="OrthoDB" id="201515at2759"/>
<dbReference type="GO" id="GO:0030163">
    <property type="term" value="P:protein catabolic process"/>
    <property type="evidence" value="ECO:0007669"/>
    <property type="project" value="TreeGrafter"/>
</dbReference>
<proteinExistence type="predicted"/>
<dbReference type="Proteomes" id="UP000178912">
    <property type="component" value="Unassembled WGS sequence"/>
</dbReference>
<dbReference type="GO" id="GO:0070773">
    <property type="term" value="F:protein-N-terminal glutamine amidohydrolase activity"/>
    <property type="evidence" value="ECO:0007669"/>
    <property type="project" value="InterPro"/>
</dbReference>
<dbReference type="Gene3D" id="3.60.110.10">
    <property type="entry name" value="Carbon-nitrogen hydrolase"/>
    <property type="match status" value="1"/>
</dbReference>
<dbReference type="InterPro" id="IPR003010">
    <property type="entry name" value="C-N_Hydrolase"/>
</dbReference>
<dbReference type="AlphaFoldDB" id="A0A1E1KWX1"/>
<sequence length="416" mass="46059">MAFTGSNFRSLQHISPYLEPTAAGITSLWALTTALKHNCIVAAGYPEKVEAGEKRPANPAYHSSLIMVNAEGETIANYRKSFLDYTDETWVLEGEGFYAGDIKGLGNIAMGIGMDLNPYKLESPWSAWEFAHHVLHIQANLVILSMAWLTRADPRSFSRASGEPDMDALAYILGRLEPLIRAEAVGEIIVIFANRCGAEEEVVYAGTSTVLGINKGEVKVYGILGRGEKELLVVDTSKRPEAKLVSTLNSCATEAPETPPSPITTKKQPLRFPDWADDENSNPAGYYYDFSPVSPSDIRCPPFFFHPKPTPINEIYYDLPSPDCKITGFRTPSQDYSILYRPSSPKSRNLSRNKNRELMNSGGILRELDELDESFVEHYERKSASAVPDGLQATFSADSLGPRSEYCLPRSKSTVW</sequence>
<dbReference type="PANTHER" id="PTHR11750">
    <property type="entry name" value="PROTEIN N-TERMINAL AMIDASE"/>
    <property type="match status" value="1"/>
</dbReference>
<evidence type="ECO:0000313" key="3">
    <source>
        <dbReference type="Proteomes" id="UP000178912"/>
    </source>
</evidence>
<gene>
    <name evidence="2" type="ORF">RAG0_09744</name>
</gene>
<keyword evidence="3" id="KW-1185">Reference proteome</keyword>
<dbReference type="PANTHER" id="PTHR11750:SF26">
    <property type="entry name" value="PROTEIN N-TERMINAL AMIDASE"/>
    <property type="match status" value="1"/>
</dbReference>
<dbReference type="InterPro" id="IPR036526">
    <property type="entry name" value="C-N_Hydrolase_sf"/>
</dbReference>
<reference evidence="3" key="1">
    <citation type="submission" date="2016-03" db="EMBL/GenBank/DDBJ databases">
        <authorList>
            <person name="Guldener U."/>
        </authorList>
    </citation>
    <scope>NUCLEOTIDE SEQUENCE [LARGE SCALE GENOMIC DNA]</scope>
    <source>
        <strain evidence="3">04CH-RAC-A.6.1</strain>
    </source>
</reference>
<dbReference type="GO" id="GO:0008418">
    <property type="term" value="F:protein-N-terminal asparagine amidohydrolase activity"/>
    <property type="evidence" value="ECO:0007669"/>
    <property type="project" value="InterPro"/>
</dbReference>
<dbReference type="InterPro" id="IPR039703">
    <property type="entry name" value="Nta1"/>
</dbReference>
<name>A0A1E1KWX1_9HELO</name>
<accession>A0A1E1KWX1</accession>
<dbReference type="PROSITE" id="PS50263">
    <property type="entry name" value="CN_HYDROLASE"/>
    <property type="match status" value="1"/>
</dbReference>
<evidence type="ECO:0000313" key="2">
    <source>
        <dbReference type="EMBL" id="CZT02726.1"/>
    </source>
</evidence>
<dbReference type="SUPFAM" id="SSF56317">
    <property type="entry name" value="Carbon-nitrogen hydrolase"/>
    <property type="match status" value="1"/>
</dbReference>
<protein>
    <submittedName>
        <fullName evidence="2">Related to amino-terminal amidase</fullName>
    </submittedName>
</protein>
<evidence type="ECO:0000259" key="1">
    <source>
        <dbReference type="PROSITE" id="PS50263"/>
    </source>
</evidence>
<organism evidence="2 3">
    <name type="scientific">Rhynchosporium agropyri</name>
    <dbReference type="NCBI Taxonomy" id="914238"/>
    <lineage>
        <taxon>Eukaryota</taxon>
        <taxon>Fungi</taxon>
        <taxon>Dikarya</taxon>
        <taxon>Ascomycota</taxon>
        <taxon>Pezizomycotina</taxon>
        <taxon>Leotiomycetes</taxon>
        <taxon>Helotiales</taxon>
        <taxon>Ploettnerulaceae</taxon>
        <taxon>Rhynchosporium</taxon>
    </lineage>
</organism>
<dbReference type="EMBL" id="FJUX01000057">
    <property type="protein sequence ID" value="CZT02726.1"/>
    <property type="molecule type" value="Genomic_DNA"/>
</dbReference>